<dbReference type="EMBL" id="CAOQHR010000009">
    <property type="protein sequence ID" value="CAI6339374.1"/>
    <property type="molecule type" value="Genomic_DNA"/>
</dbReference>
<comment type="caution">
    <text evidence="1">The sequence shown here is derived from an EMBL/GenBank/DDBJ whole genome shotgun (WGS) entry which is preliminary data.</text>
</comment>
<dbReference type="Proteomes" id="UP001152607">
    <property type="component" value="Unassembled WGS sequence"/>
</dbReference>
<evidence type="ECO:0000313" key="1">
    <source>
        <dbReference type="EMBL" id="CAI6339374.1"/>
    </source>
</evidence>
<protein>
    <submittedName>
        <fullName evidence="1">Uncharacterized protein</fullName>
    </submittedName>
</protein>
<proteinExistence type="predicted"/>
<gene>
    <name evidence="1" type="ORF">PDIGIT_LOCUS12531</name>
</gene>
<keyword evidence="2" id="KW-1185">Reference proteome</keyword>
<dbReference type="AlphaFoldDB" id="A0A9W4UQ21"/>
<accession>A0A9W4UQ21</accession>
<reference evidence="1" key="1">
    <citation type="submission" date="2023-01" db="EMBL/GenBank/DDBJ databases">
        <authorList>
            <person name="Van Ghelder C."/>
            <person name="Rancurel C."/>
        </authorList>
    </citation>
    <scope>NUCLEOTIDE SEQUENCE</scope>
    <source>
        <strain evidence="1">CNCM I-4278</strain>
    </source>
</reference>
<evidence type="ECO:0000313" key="2">
    <source>
        <dbReference type="Proteomes" id="UP001152607"/>
    </source>
</evidence>
<organism evidence="1 2">
    <name type="scientific">Periconia digitata</name>
    <dbReference type="NCBI Taxonomy" id="1303443"/>
    <lineage>
        <taxon>Eukaryota</taxon>
        <taxon>Fungi</taxon>
        <taxon>Dikarya</taxon>
        <taxon>Ascomycota</taxon>
        <taxon>Pezizomycotina</taxon>
        <taxon>Dothideomycetes</taxon>
        <taxon>Pleosporomycetidae</taxon>
        <taxon>Pleosporales</taxon>
        <taxon>Massarineae</taxon>
        <taxon>Periconiaceae</taxon>
        <taxon>Periconia</taxon>
    </lineage>
</organism>
<name>A0A9W4UQ21_9PLEO</name>
<sequence>MHATIIIMIDSRPPHSFFLSFGVPTQHSMASRSWFDERSADATWVNSWAPLAAMCCSFGEHTRA</sequence>